<evidence type="ECO:0000313" key="3">
    <source>
        <dbReference type="Proteomes" id="UP001597094"/>
    </source>
</evidence>
<dbReference type="EMBL" id="JBHTLD010000004">
    <property type="protein sequence ID" value="MFD1184779.1"/>
    <property type="molecule type" value="Genomic_DNA"/>
</dbReference>
<keyword evidence="3" id="KW-1185">Reference proteome</keyword>
<feature type="chain" id="PRO_5045064249" evidence="1">
    <location>
        <begin position="24"/>
        <end position="294"/>
    </location>
</feature>
<evidence type="ECO:0000313" key="2">
    <source>
        <dbReference type="EMBL" id="MFD1184779.1"/>
    </source>
</evidence>
<proteinExistence type="predicted"/>
<organism evidence="2 3">
    <name type="scientific">Pontibacter rugosus</name>
    <dbReference type="NCBI Taxonomy" id="1745966"/>
    <lineage>
        <taxon>Bacteria</taxon>
        <taxon>Pseudomonadati</taxon>
        <taxon>Bacteroidota</taxon>
        <taxon>Cytophagia</taxon>
        <taxon>Cytophagales</taxon>
        <taxon>Hymenobacteraceae</taxon>
        <taxon>Pontibacter</taxon>
    </lineage>
</organism>
<protein>
    <submittedName>
        <fullName evidence="2">TraB/GumN family protein</fullName>
    </submittedName>
</protein>
<reference evidence="3" key="1">
    <citation type="journal article" date="2019" name="Int. J. Syst. Evol. Microbiol.">
        <title>The Global Catalogue of Microorganisms (GCM) 10K type strain sequencing project: providing services to taxonomists for standard genome sequencing and annotation.</title>
        <authorList>
            <consortium name="The Broad Institute Genomics Platform"/>
            <consortium name="The Broad Institute Genome Sequencing Center for Infectious Disease"/>
            <person name="Wu L."/>
            <person name="Ma J."/>
        </authorList>
    </citation>
    <scope>NUCLEOTIDE SEQUENCE [LARGE SCALE GENOMIC DNA]</scope>
    <source>
        <strain evidence="3">JCM 31319</strain>
    </source>
</reference>
<dbReference type="RefSeq" id="WP_377522216.1">
    <property type="nucleotide sequence ID" value="NZ_JBHTLD010000004.1"/>
</dbReference>
<dbReference type="Pfam" id="PF01963">
    <property type="entry name" value="TraB_PrgY_gumN"/>
    <property type="match status" value="1"/>
</dbReference>
<feature type="signal peptide" evidence="1">
    <location>
        <begin position="1"/>
        <end position="23"/>
    </location>
</feature>
<dbReference type="PANTHER" id="PTHR40590:SF1">
    <property type="entry name" value="CYTOPLASMIC PROTEIN"/>
    <property type="match status" value="1"/>
</dbReference>
<dbReference type="Proteomes" id="UP001597094">
    <property type="component" value="Unassembled WGS sequence"/>
</dbReference>
<dbReference type="InterPro" id="IPR002816">
    <property type="entry name" value="TraB/PrgY/GumN_fam"/>
</dbReference>
<evidence type="ECO:0000256" key="1">
    <source>
        <dbReference type="SAM" id="SignalP"/>
    </source>
</evidence>
<gene>
    <name evidence="2" type="ORF">ACFQ2O_01080</name>
</gene>
<name>A0ABW3SIX4_9BACT</name>
<sequence length="294" mass="33493">MNRKHNLLLALLFMLMQSLPTLAGGGKGENTLLWQISGKGLKNPSYLYGTIHAVCPDKLMITDLLKEKVKATEQLTLELDMDDPNMMAMMMQYAKLPEGQSLKAMFKEEEYKALADYFAANFGVDLKYLDNMKPFMLQTMILSKLTECTPESYEQKLMELAHAQQKEVLGIETMQEQMAAVDKLPNEMYADMLFRTVSDIPKAQADYKELVELHLAQDLKGLDDLMKRDYTEEDYKKFKEVFLVQRNKSWIPIMEGMAKQKSTFFAVGAAHLSGDNGVVTLLRKQGYKVTPVTK</sequence>
<dbReference type="InterPro" id="IPR047111">
    <property type="entry name" value="YbaP-like"/>
</dbReference>
<dbReference type="CDD" id="cd14789">
    <property type="entry name" value="Tiki"/>
    <property type="match status" value="1"/>
</dbReference>
<comment type="caution">
    <text evidence="2">The sequence shown here is derived from an EMBL/GenBank/DDBJ whole genome shotgun (WGS) entry which is preliminary data.</text>
</comment>
<accession>A0ABW3SIX4</accession>
<keyword evidence="1" id="KW-0732">Signal</keyword>
<dbReference type="PANTHER" id="PTHR40590">
    <property type="entry name" value="CYTOPLASMIC PROTEIN-RELATED"/>
    <property type="match status" value="1"/>
</dbReference>